<dbReference type="Proteomes" id="UP001583193">
    <property type="component" value="Unassembled WGS sequence"/>
</dbReference>
<sequence>MVRVAVAGGARGIGLDIVQAILDTKKHELTVLSRTDQPLLTSKGIDVRVVDYSSVQQLKDALAGAHTVISCLAAYGSDTAAAELALLEAAKQAGTARFVPSEWNSACNDVVDLYSGKETVWKTVQSSRLEYTRFTNGLWMNVWGPGCLRDEEEALGPYKCRPPFCIDVGAGTALIPGDGSQRIVVTRTQDVGRFVAAALELPRWEAESRIAGDIVTFNEVVQLVKGICGKDLNITMLSVKDLEGILNGDNLDVGERFYYQLLLSIALGRTDFEPTLNSFCPHVKPLSVADYFRRHWKSD</sequence>
<evidence type="ECO:0000313" key="6">
    <source>
        <dbReference type="Proteomes" id="UP001583193"/>
    </source>
</evidence>
<proteinExistence type="inferred from homology"/>
<dbReference type="InterPro" id="IPR036291">
    <property type="entry name" value="NAD(P)-bd_dom_sf"/>
</dbReference>
<dbReference type="InterPro" id="IPR008030">
    <property type="entry name" value="NmrA-like"/>
</dbReference>
<dbReference type="InterPro" id="IPR051609">
    <property type="entry name" value="NmrA/Isoflavone_reductase-like"/>
</dbReference>
<evidence type="ECO:0000259" key="4">
    <source>
        <dbReference type="Pfam" id="PF05368"/>
    </source>
</evidence>
<comment type="caution">
    <text evidence="5">The sequence shown here is derived from an EMBL/GenBank/DDBJ whole genome shotgun (WGS) entry which is preliminary data.</text>
</comment>
<dbReference type="PANTHER" id="PTHR47706:SF4">
    <property type="entry name" value="NMRA-LIKE DOMAIN-CONTAINING PROTEIN"/>
    <property type="match status" value="1"/>
</dbReference>
<dbReference type="Gene3D" id="3.40.50.720">
    <property type="entry name" value="NAD(P)-binding Rossmann-like Domain"/>
    <property type="match status" value="1"/>
</dbReference>
<evidence type="ECO:0000256" key="3">
    <source>
        <dbReference type="ARBA" id="ARBA00023002"/>
    </source>
</evidence>
<reference evidence="5 6" key="1">
    <citation type="journal article" date="2024" name="IMA Fungus">
        <title>IMA Genome - F19 : A genome assembly and annotation guide to empower mycologists, including annotated draft genome sequences of Ceratocystis pirilliformis, Diaporthe australafricana, Fusarium ophioides, Paecilomyces lecythidis, and Sporothrix stenoceras.</title>
        <authorList>
            <person name="Aylward J."/>
            <person name="Wilson A.M."/>
            <person name="Visagie C.M."/>
            <person name="Spraker J."/>
            <person name="Barnes I."/>
            <person name="Buitendag C."/>
            <person name="Ceriani C."/>
            <person name="Del Mar Angel L."/>
            <person name="du Plessis D."/>
            <person name="Fuchs T."/>
            <person name="Gasser K."/>
            <person name="Kramer D."/>
            <person name="Li W."/>
            <person name="Munsamy K."/>
            <person name="Piso A."/>
            <person name="Price J.L."/>
            <person name="Sonnekus B."/>
            <person name="Thomas C."/>
            <person name="van der Nest A."/>
            <person name="van Dijk A."/>
            <person name="van Heerden A."/>
            <person name="van Vuuren N."/>
            <person name="Yilmaz N."/>
            <person name="Duong T.A."/>
            <person name="van der Merwe N.A."/>
            <person name="Wingfield M.J."/>
            <person name="Wingfield B.D."/>
        </authorList>
    </citation>
    <scope>NUCLEOTIDE SEQUENCE [LARGE SCALE GENOMIC DNA]</scope>
    <source>
        <strain evidence="5 6">CMW 18167</strain>
    </source>
</reference>
<evidence type="ECO:0000256" key="1">
    <source>
        <dbReference type="ARBA" id="ARBA00005725"/>
    </source>
</evidence>
<dbReference type="EMBL" id="JAVDPF010000001">
    <property type="protein sequence ID" value="KAL1886321.1"/>
    <property type="molecule type" value="Genomic_DNA"/>
</dbReference>
<comment type="similarity">
    <text evidence="1">Belongs to the NmrA-type oxidoreductase family. Isoflavone reductase subfamily.</text>
</comment>
<keyword evidence="2" id="KW-0521">NADP</keyword>
<organism evidence="5 6">
    <name type="scientific">Paecilomyces lecythidis</name>
    <dbReference type="NCBI Taxonomy" id="3004212"/>
    <lineage>
        <taxon>Eukaryota</taxon>
        <taxon>Fungi</taxon>
        <taxon>Dikarya</taxon>
        <taxon>Ascomycota</taxon>
        <taxon>Pezizomycotina</taxon>
        <taxon>Eurotiomycetes</taxon>
        <taxon>Eurotiomycetidae</taxon>
        <taxon>Eurotiales</taxon>
        <taxon>Thermoascaceae</taxon>
        <taxon>Paecilomyces</taxon>
    </lineage>
</organism>
<keyword evidence="3" id="KW-0560">Oxidoreductase</keyword>
<dbReference type="SUPFAM" id="SSF51735">
    <property type="entry name" value="NAD(P)-binding Rossmann-fold domains"/>
    <property type="match status" value="1"/>
</dbReference>
<dbReference type="Pfam" id="PF05368">
    <property type="entry name" value="NmrA"/>
    <property type="match status" value="1"/>
</dbReference>
<gene>
    <name evidence="5" type="ORF">Plec18167_000251</name>
</gene>
<keyword evidence="6" id="KW-1185">Reference proteome</keyword>
<feature type="domain" description="NmrA-like" evidence="4">
    <location>
        <begin position="3"/>
        <end position="245"/>
    </location>
</feature>
<name>A0ABR3YDD4_9EURO</name>
<evidence type="ECO:0000313" key="5">
    <source>
        <dbReference type="EMBL" id="KAL1886321.1"/>
    </source>
</evidence>
<evidence type="ECO:0000256" key="2">
    <source>
        <dbReference type="ARBA" id="ARBA00022857"/>
    </source>
</evidence>
<dbReference type="Gene3D" id="3.90.25.10">
    <property type="entry name" value="UDP-galactose 4-epimerase, domain 1"/>
    <property type="match status" value="1"/>
</dbReference>
<accession>A0ABR3YDD4</accession>
<protein>
    <recommendedName>
        <fullName evidence="4">NmrA-like domain-containing protein</fullName>
    </recommendedName>
</protein>
<dbReference type="PANTHER" id="PTHR47706">
    <property type="entry name" value="NMRA-LIKE FAMILY PROTEIN"/>
    <property type="match status" value="1"/>
</dbReference>